<feature type="transmembrane region" description="Helical" evidence="2">
    <location>
        <begin position="249"/>
        <end position="272"/>
    </location>
</feature>
<dbReference type="EMBL" id="WVTB01000024">
    <property type="protein sequence ID" value="KAF3808080.1"/>
    <property type="molecule type" value="Genomic_DNA"/>
</dbReference>
<accession>A0A8H4CQ96</accession>
<protein>
    <submittedName>
        <fullName evidence="3">Uncharacterized protein</fullName>
    </submittedName>
</protein>
<evidence type="ECO:0000256" key="2">
    <source>
        <dbReference type="SAM" id="Phobius"/>
    </source>
</evidence>
<keyword evidence="4" id="KW-1185">Reference proteome</keyword>
<sequence>MLTQDLGCLERRKEGQEQVEVKESRTDIKMAEIVEREEQNAKTNPDAVKAAAAANGPPNANALPIDPNQLLSVLGQAGGIIINNGQPQPGTPGTAPPANGLPPNNNANVPTVTIFVTVTPSAATITETVMIMIPTTVTVTATPAPAPPVINPQPAPLPPPPPVTSAAPPPPPPPANTPPPPPPPPVMNPPPPPLPPMSSSLGLAPPIPPGSTPPPTGANPLPPPAAAVPPASSASASSMPKGAGGTPTAVVLLGVFGGVAGVSLLAMGVFIYGLMRRKKQKAEAETASVSSLQIGRPMPN</sequence>
<evidence type="ECO:0000256" key="1">
    <source>
        <dbReference type="SAM" id="MobiDB-lite"/>
    </source>
</evidence>
<gene>
    <name evidence="3" type="ORF">GCG54_00012659</name>
</gene>
<feature type="region of interest" description="Disordered" evidence="1">
    <location>
        <begin position="144"/>
        <end position="244"/>
    </location>
</feature>
<feature type="compositionally biased region" description="Pro residues" evidence="1">
    <location>
        <begin position="205"/>
        <end position="227"/>
    </location>
</feature>
<comment type="caution">
    <text evidence="3">The sequence shown here is derived from an EMBL/GenBank/DDBJ whole genome shotgun (WGS) entry which is preliminary data.</text>
</comment>
<organism evidence="3 4">
    <name type="scientific">Colletotrichum gloeosporioides</name>
    <name type="common">Anthracnose fungus</name>
    <name type="synonym">Glomerella cingulata</name>
    <dbReference type="NCBI Taxonomy" id="474922"/>
    <lineage>
        <taxon>Eukaryota</taxon>
        <taxon>Fungi</taxon>
        <taxon>Dikarya</taxon>
        <taxon>Ascomycota</taxon>
        <taxon>Pezizomycotina</taxon>
        <taxon>Sordariomycetes</taxon>
        <taxon>Hypocreomycetidae</taxon>
        <taxon>Glomerellales</taxon>
        <taxon>Glomerellaceae</taxon>
        <taxon>Colletotrichum</taxon>
        <taxon>Colletotrichum gloeosporioides species complex</taxon>
    </lineage>
</organism>
<feature type="compositionally biased region" description="Low complexity" evidence="1">
    <location>
        <begin position="228"/>
        <end position="241"/>
    </location>
</feature>
<dbReference type="AlphaFoldDB" id="A0A8H4CQ96"/>
<dbReference type="GeneID" id="69019777"/>
<dbReference type="PRINTS" id="PR01217">
    <property type="entry name" value="PRICHEXTENSN"/>
</dbReference>
<keyword evidence="2" id="KW-0472">Membrane</keyword>
<reference evidence="3" key="1">
    <citation type="journal article" date="2020" name="Phytopathology">
        <title>Genome sequence and comparative analysis of Colletotrichum gloeosporioides isolated from Liriodendron leaves.</title>
        <authorList>
            <person name="Fu F.F."/>
            <person name="Hao Z."/>
            <person name="Wang P."/>
            <person name="Lu Y."/>
            <person name="Xue L.J."/>
            <person name="Wei G."/>
            <person name="Tian Y."/>
            <person name="Baishi H."/>
            <person name="Xu H."/>
            <person name="Shi J."/>
            <person name="Cheng T."/>
            <person name="Wang G."/>
            <person name="Yi Y."/>
            <person name="Chen J."/>
        </authorList>
    </citation>
    <scope>NUCLEOTIDE SEQUENCE</scope>
    <source>
        <strain evidence="3">Lc1</strain>
    </source>
</reference>
<evidence type="ECO:0000313" key="3">
    <source>
        <dbReference type="EMBL" id="KAF3808080.1"/>
    </source>
</evidence>
<keyword evidence="2" id="KW-0812">Transmembrane</keyword>
<keyword evidence="2" id="KW-1133">Transmembrane helix</keyword>
<reference evidence="3" key="2">
    <citation type="submission" date="2020-03" db="EMBL/GenBank/DDBJ databases">
        <authorList>
            <person name="Fu F.-F."/>
            <person name="Chen J."/>
        </authorList>
    </citation>
    <scope>NUCLEOTIDE SEQUENCE</scope>
    <source>
        <strain evidence="3">Lc1</strain>
    </source>
</reference>
<proteinExistence type="predicted"/>
<evidence type="ECO:0000313" key="4">
    <source>
        <dbReference type="Proteomes" id="UP000613401"/>
    </source>
</evidence>
<feature type="compositionally biased region" description="Basic and acidic residues" evidence="1">
    <location>
        <begin position="8"/>
        <end position="23"/>
    </location>
</feature>
<dbReference type="RefSeq" id="XP_045267239.1">
    <property type="nucleotide sequence ID" value="XM_045412534.1"/>
</dbReference>
<feature type="region of interest" description="Disordered" evidence="1">
    <location>
        <begin position="82"/>
        <end position="105"/>
    </location>
</feature>
<feature type="region of interest" description="Disordered" evidence="1">
    <location>
        <begin position="1"/>
        <end position="23"/>
    </location>
</feature>
<name>A0A8H4CQ96_COLGL</name>
<dbReference type="Proteomes" id="UP000613401">
    <property type="component" value="Unassembled WGS sequence"/>
</dbReference>
<feature type="compositionally biased region" description="Pro residues" evidence="1">
    <location>
        <begin position="144"/>
        <end position="196"/>
    </location>
</feature>